<dbReference type="Gene3D" id="2.60.40.10">
    <property type="entry name" value="Immunoglobulins"/>
    <property type="match status" value="1"/>
</dbReference>
<dbReference type="SMART" id="SM00642">
    <property type="entry name" value="Aamy"/>
    <property type="match status" value="1"/>
</dbReference>
<dbReference type="Gene3D" id="3.20.20.80">
    <property type="entry name" value="Glycosidases"/>
    <property type="match status" value="1"/>
</dbReference>
<dbReference type="RefSeq" id="WP_054207418.1">
    <property type="nucleotide sequence ID" value="NZ_LGSZ01000013.1"/>
</dbReference>
<dbReference type="OrthoDB" id="9800174at2"/>
<dbReference type="Gene3D" id="1.10.10.760">
    <property type="entry name" value="E-set domains of sugar-utilizing enzymes"/>
    <property type="match status" value="1"/>
</dbReference>
<evidence type="ECO:0000256" key="16">
    <source>
        <dbReference type="PIRSR" id="PIRSR006337-2"/>
    </source>
</evidence>
<proteinExistence type="inferred from homology"/>
<comment type="pathway">
    <text evidence="2 14">Glycan biosynthesis; trehalose biosynthesis.</text>
</comment>
<dbReference type="UniPathway" id="UPA00299"/>
<dbReference type="GO" id="GO:0005992">
    <property type="term" value="P:trehalose biosynthetic process"/>
    <property type="evidence" value="ECO:0007669"/>
    <property type="project" value="UniProtKB-UniRule"/>
</dbReference>
<sequence>MGRAHRMPFGAQITDGGVQFSLWAPSAGTVTLHVGDRRLTMTPEKGGWHRLTCPGVAAGALYRFSIDGDLEIPDPASRFQPSDVDGPSMVVDPEAFAWSDSEWNGRPWEETVLYEAHVGTATPEGTFAALAGKLDHLRDLGVTALELLPIADFPGDRGWGYDGVLHYAPDHAYGSPDDLKRLVDEAHRRGIMVFLDVVYNHFGPSGNYLPVYAQSFFTERHQTLWGAGIAYDGEAAHVVRDYFIHNALYWLEEYHFDGLRFDAVHAIADDSDTHFIADLAERIRTSLPQRRVHLVLENNANEVRWLERDDSQSPLLHTAQWNDDIHHAWHRLLTGEKEGYYADYEEPVRHLGRCLAEGFAYQGEVSAHDGIARGERSAHLPPSAFVAFLQNHDQIGNRAFGERIGALAEPAKLSLARAGLLLSPQIPLLFMGEEWSASTPFQYFVDFADPDLSTAIRDGRRREFAGFGAFTDEAAEDAIPDPTSERTFAQSRLDWSETEQVGHKEVLAETRDLLRIRHETITPIASSTYEGASWERPVPEAIDVQWRFAAGSLRFIANFGQQEVRFGRSPGDTVVWASRDDALGDEMNLASWTGVMLLDRR</sequence>
<dbReference type="InterPro" id="IPR044901">
    <property type="entry name" value="Trehalose_TreZ_E-set_sf"/>
</dbReference>
<evidence type="ECO:0000256" key="9">
    <source>
        <dbReference type="ARBA" id="ARBA00023295"/>
    </source>
</evidence>
<feature type="domain" description="Glycosyl hydrolase family 13 catalytic" evidence="18">
    <location>
        <begin position="90"/>
        <end position="461"/>
    </location>
</feature>
<dbReference type="InterPro" id="IPR006047">
    <property type="entry name" value="GH13_cat_dom"/>
</dbReference>
<evidence type="ECO:0000256" key="13">
    <source>
        <dbReference type="NCBIfam" id="TIGR02402"/>
    </source>
</evidence>
<evidence type="ECO:0000256" key="5">
    <source>
        <dbReference type="ARBA" id="ARBA00015938"/>
    </source>
</evidence>
<keyword evidence="6" id="KW-0963">Cytoplasm</keyword>
<keyword evidence="7 14" id="KW-0378">Hydrolase</keyword>
<evidence type="ECO:0000313" key="20">
    <source>
        <dbReference type="Proteomes" id="UP000037822"/>
    </source>
</evidence>
<feature type="binding site" evidence="16">
    <location>
        <begin position="392"/>
        <end position="397"/>
    </location>
    <ligand>
        <name>substrate</name>
    </ligand>
</feature>
<name>A0A0N1FHF4_9HYPH</name>
<evidence type="ECO:0000256" key="12">
    <source>
        <dbReference type="ARBA" id="ARBA00034013"/>
    </source>
</evidence>
<organism evidence="19 20">
    <name type="scientific">Bosea vaviloviae</name>
    <dbReference type="NCBI Taxonomy" id="1526658"/>
    <lineage>
        <taxon>Bacteria</taxon>
        <taxon>Pseudomonadati</taxon>
        <taxon>Pseudomonadota</taxon>
        <taxon>Alphaproteobacteria</taxon>
        <taxon>Hyphomicrobiales</taxon>
        <taxon>Boseaceae</taxon>
        <taxon>Bosea</taxon>
    </lineage>
</organism>
<evidence type="ECO:0000256" key="2">
    <source>
        <dbReference type="ARBA" id="ARBA00005199"/>
    </source>
</evidence>
<evidence type="ECO:0000256" key="11">
    <source>
        <dbReference type="ARBA" id="ARBA00033284"/>
    </source>
</evidence>
<reference evidence="19 20" key="1">
    <citation type="submission" date="2015-07" db="EMBL/GenBank/DDBJ databases">
        <title>Whole genome sequencing of Bosea vaviloviae isolated from cave pool.</title>
        <authorList>
            <person name="Tan N.E.H."/>
            <person name="Lee Y.P."/>
            <person name="Gan H.M."/>
            <person name="Barton H."/>
            <person name="Savka M.A."/>
        </authorList>
    </citation>
    <scope>NUCLEOTIDE SEQUENCE [LARGE SCALE GENOMIC DNA]</scope>
    <source>
        <strain evidence="19 20">SD260</strain>
    </source>
</reference>
<keyword evidence="20" id="KW-1185">Reference proteome</keyword>
<evidence type="ECO:0000256" key="6">
    <source>
        <dbReference type="ARBA" id="ARBA00022490"/>
    </source>
</evidence>
<dbReference type="SUPFAM" id="SSF51445">
    <property type="entry name" value="(Trans)glycosidases"/>
    <property type="match status" value="1"/>
</dbReference>
<evidence type="ECO:0000256" key="8">
    <source>
        <dbReference type="ARBA" id="ARBA00023277"/>
    </source>
</evidence>
<evidence type="ECO:0000313" key="19">
    <source>
        <dbReference type="EMBL" id="KPH82726.1"/>
    </source>
</evidence>
<comment type="catalytic activity">
    <reaction evidence="12 14">
        <text>hydrolysis of (1-&gt;4)-alpha-D-glucosidic linkage in 4-alpha-D-[(1-&gt;4)-alpha-D-glucanosyl]n trehalose to yield trehalose and (1-&gt;4)-alpha-D-glucan.</text>
        <dbReference type="EC" id="3.2.1.141"/>
    </reaction>
</comment>
<dbReference type="PANTHER" id="PTHR43651">
    <property type="entry name" value="1,4-ALPHA-GLUCAN-BRANCHING ENZYME"/>
    <property type="match status" value="1"/>
</dbReference>
<dbReference type="InterPro" id="IPR013783">
    <property type="entry name" value="Ig-like_fold"/>
</dbReference>
<dbReference type="Pfam" id="PF02922">
    <property type="entry name" value="CBM_48"/>
    <property type="match status" value="1"/>
</dbReference>
<dbReference type="CDD" id="cd11325">
    <property type="entry name" value="AmyAc_GTHase"/>
    <property type="match status" value="1"/>
</dbReference>
<evidence type="ECO:0000256" key="10">
    <source>
        <dbReference type="ARBA" id="ARBA00032057"/>
    </source>
</evidence>
<dbReference type="InterPro" id="IPR012768">
    <property type="entry name" value="Trehalose_TreZ"/>
</dbReference>
<dbReference type="InterPro" id="IPR022567">
    <property type="entry name" value="DUF3459"/>
</dbReference>
<feature type="active site" description="Nucleophile" evidence="15">
    <location>
        <position position="262"/>
    </location>
</feature>
<dbReference type="InterPro" id="IPR017853">
    <property type="entry name" value="GH"/>
</dbReference>
<evidence type="ECO:0000256" key="7">
    <source>
        <dbReference type="ARBA" id="ARBA00022801"/>
    </source>
</evidence>
<evidence type="ECO:0000256" key="4">
    <source>
        <dbReference type="ARBA" id="ARBA00012268"/>
    </source>
</evidence>
<evidence type="ECO:0000256" key="14">
    <source>
        <dbReference type="PIRNR" id="PIRNR006337"/>
    </source>
</evidence>
<dbReference type="Pfam" id="PF00128">
    <property type="entry name" value="Alpha-amylase"/>
    <property type="match status" value="1"/>
</dbReference>
<dbReference type="GO" id="GO:0005737">
    <property type="term" value="C:cytoplasm"/>
    <property type="evidence" value="ECO:0007669"/>
    <property type="project" value="UniProtKB-SubCell"/>
</dbReference>
<dbReference type="PIRSF" id="PIRSF006337">
    <property type="entry name" value="Trehalose_TreZ"/>
    <property type="match status" value="1"/>
</dbReference>
<dbReference type="CDD" id="cd02853">
    <property type="entry name" value="E_set_MTHase_like_N"/>
    <property type="match status" value="1"/>
</dbReference>
<evidence type="ECO:0000256" key="1">
    <source>
        <dbReference type="ARBA" id="ARBA00004496"/>
    </source>
</evidence>
<dbReference type="InterPro" id="IPR014756">
    <property type="entry name" value="Ig_E-set"/>
</dbReference>
<comment type="similarity">
    <text evidence="3 14">Belongs to the glycosyl hydrolase 13 family.</text>
</comment>
<gene>
    <name evidence="19" type="ORF">AE618_02155</name>
</gene>
<dbReference type="EMBL" id="LGSZ01000013">
    <property type="protein sequence ID" value="KPH82726.1"/>
    <property type="molecule type" value="Genomic_DNA"/>
</dbReference>
<dbReference type="GO" id="GO:0033942">
    <property type="term" value="F:4-alpha-D-(1-&gt;4)-alpha-D-glucanotrehalose trehalohydrolase activity"/>
    <property type="evidence" value="ECO:0007669"/>
    <property type="project" value="UniProtKB-EC"/>
</dbReference>
<protein>
    <recommendedName>
        <fullName evidence="5 13">Malto-oligosyltrehalose trehalohydrolase</fullName>
        <shortName evidence="14">MTHase</shortName>
        <ecNumber evidence="4 13">3.2.1.141</ecNumber>
    </recommendedName>
    <alternativeName>
        <fullName evidence="11 14">4-alpha-D-((1-&gt;4)-alpha-D-glucano)trehalose trehalohydrolase</fullName>
    </alternativeName>
    <alternativeName>
        <fullName evidence="10 14">Maltooligosyl trehalose trehalohydrolase</fullName>
    </alternativeName>
</protein>
<dbReference type="Pfam" id="PF11941">
    <property type="entry name" value="DUF3459"/>
    <property type="match status" value="1"/>
</dbReference>
<dbReference type="EC" id="3.2.1.141" evidence="4 13"/>
<evidence type="ECO:0000256" key="3">
    <source>
        <dbReference type="ARBA" id="ARBA00008061"/>
    </source>
</evidence>
<dbReference type="SUPFAM" id="SSF81296">
    <property type="entry name" value="E set domains"/>
    <property type="match status" value="1"/>
</dbReference>
<dbReference type="PANTHER" id="PTHR43651:SF11">
    <property type="entry name" value="MALTO-OLIGOSYLTREHALOSE TREHALOHYDROLASE"/>
    <property type="match status" value="1"/>
</dbReference>
<dbReference type="AlphaFoldDB" id="A0A0N1FHF4"/>
<comment type="subcellular location">
    <subcellularLocation>
        <location evidence="1 15">Cytoplasm</location>
    </subcellularLocation>
</comment>
<evidence type="ECO:0000256" key="15">
    <source>
        <dbReference type="PIRSR" id="PIRSR006337-1"/>
    </source>
</evidence>
<comment type="caution">
    <text evidence="19">The sequence shown here is derived from an EMBL/GenBank/DDBJ whole genome shotgun (WGS) entry which is preliminary data.</text>
</comment>
<feature type="binding site" evidence="16">
    <location>
        <begin position="260"/>
        <end position="265"/>
    </location>
    <ligand>
        <name>substrate</name>
    </ligand>
</feature>
<evidence type="ECO:0000256" key="17">
    <source>
        <dbReference type="PIRSR" id="PIRSR006337-3"/>
    </source>
</evidence>
<dbReference type="PATRIC" id="fig|1526658.3.peg.3488"/>
<dbReference type="Proteomes" id="UP000037822">
    <property type="component" value="Unassembled WGS sequence"/>
</dbReference>
<feature type="site" description="Transition state stabilizer" evidence="17">
    <location>
        <position position="393"/>
    </location>
</feature>
<feature type="binding site" evidence="16">
    <location>
        <begin position="323"/>
        <end position="327"/>
    </location>
    <ligand>
        <name>substrate</name>
    </ligand>
</feature>
<keyword evidence="9 14" id="KW-0326">Glycosidase</keyword>
<keyword evidence="8" id="KW-0119">Carbohydrate metabolism</keyword>
<dbReference type="NCBIfam" id="TIGR02402">
    <property type="entry name" value="trehalose_TreZ"/>
    <property type="match status" value="1"/>
</dbReference>
<evidence type="ECO:0000259" key="18">
    <source>
        <dbReference type="SMART" id="SM00642"/>
    </source>
</evidence>
<accession>A0A0N1FHF4</accession>
<feature type="active site" description="Proton donor" evidence="15">
    <location>
        <position position="297"/>
    </location>
</feature>
<dbReference type="InterPro" id="IPR004193">
    <property type="entry name" value="Glyco_hydro_13_N"/>
</dbReference>